<dbReference type="PANTHER" id="PTHR38887">
    <property type="entry name" value="CHROMOSOME 21, WHOLE GENOME SHOTGUN SEQUENCE"/>
    <property type="match status" value="1"/>
</dbReference>
<dbReference type="VEuPathDB" id="FungiDB:BO71DRAFT_419764"/>
<dbReference type="STRING" id="1448320.A0A319D8Z0"/>
<keyword evidence="3" id="KW-1185">Reference proteome</keyword>
<evidence type="ECO:0000313" key="3">
    <source>
        <dbReference type="Proteomes" id="UP000247810"/>
    </source>
</evidence>
<dbReference type="PANTHER" id="PTHR38887:SF1">
    <property type="entry name" value="RAS MODIFICATION PROTEIN ERF4"/>
    <property type="match status" value="1"/>
</dbReference>
<evidence type="ECO:0000256" key="1">
    <source>
        <dbReference type="SAM" id="MobiDB-lite"/>
    </source>
</evidence>
<protein>
    <submittedName>
        <fullName evidence="2">Uncharacterized protein</fullName>
    </submittedName>
</protein>
<accession>A0A319D8Z0</accession>
<dbReference type="Proteomes" id="UP000247810">
    <property type="component" value="Unassembled WGS sequence"/>
</dbReference>
<evidence type="ECO:0000313" key="2">
    <source>
        <dbReference type="EMBL" id="PYH93845.1"/>
    </source>
</evidence>
<feature type="region of interest" description="Disordered" evidence="1">
    <location>
        <begin position="202"/>
        <end position="222"/>
    </location>
</feature>
<proteinExistence type="predicted"/>
<organism evidence="2 3">
    <name type="scientific">Aspergillus ellipticus CBS 707.79</name>
    <dbReference type="NCBI Taxonomy" id="1448320"/>
    <lineage>
        <taxon>Eukaryota</taxon>
        <taxon>Fungi</taxon>
        <taxon>Dikarya</taxon>
        <taxon>Ascomycota</taxon>
        <taxon>Pezizomycotina</taxon>
        <taxon>Eurotiomycetes</taxon>
        <taxon>Eurotiomycetidae</taxon>
        <taxon>Eurotiales</taxon>
        <taxon>Aspergillaceae</taxon>
        <taxon>Aspergillus</taxon>
        <taxon>Aspergillus subgen. Circumdati</taxon>
    </lineage>
</organism>
<dbReference type="InterPro" id="IPR053221">
    <property type="entry name" value="Burnettramic_acid_biosynth"/>
</dbReference>
<sequence length="450" mass="49510">MALPLPVVIPQQRPGSKSRGFIAAYAPSLEACDIDQLTFLQFIHDCNKALTGNKWLAGVQVVSFGVSFTPEVITMAVATAVNAAATVANTAHMHHKTNSVLNRYNEEVFGPRGLFCMIMKYDPRTLDDSPFRNTPLEQLGNIVTSKFGGNSRSQSSLQQLGSIVTTRMVGKSRSQPLQNLGNIVTAKMRGDSQSQFAPLKQLMGSSKFRDPVSGETKGPQSLPTAVAPLVYIDDRRQLKEMLGSPAMESRAVESDSSSDRVSGQGKKPASGNKAKEAIASVNDYLDRRARARYTSENEGDILNVPLTRGFTNRYLDPNHPAVNNGLMGVLSGGLITSDADKRTRAEARRVERDEKRILDQYYQEVYDIEHQNLPQGEIERQLEECDARHARSLGDLEKRKRAAAYGKRQIKNDVLYLTIVNRPSDAELAAATAQLDRNGGQYRPVAAMDI</sequence>
<feature type="region of interest" description="Disordered" evidence="1">
    <location>
        <begin position="243"/>
        <end position="275"/>
    </location>
</feature>
<reference evidence="2 3" key="1">
    <citation type="submission" date="2018-02" db="EMBL/GenBank/DDBJ databases">
        <title>The genomes of Aspergillus section Nigri reveals drivers in fungal speciation.</title>
        <authorList>
            <consortium name="DOE Joint Genome Institute"/>
            <person name="Vesth T.C."/>
            <person name="Nybo J."/>
            <person name="Theobald S."/>
            <person name="Brandl J."/>
            <person name="Frisvad J.C."/>
            <person name="Nielsen K.F."/>
            <person name="Lyhne E.K."/>
            <person name="Kogle M.E."/>
            <person name="Kuo A."/>
            <person name="Riley R."/>
            <person name="Clum A."/>
            <person name="Nolan M."/>
            <person name="Lipzen A."/>
            <person name="Salamov A."/>
            <person name="Henrissat B."/>
            <person name="Wiebenga A."/>
            <person name="De vries R.P."/>
            <person name="Grigoriev I.V."/>
            <person name="Mortensen U.H."/>
            <person name="Andersen M.R."/>
            <person name="Baker S.E."/>
        </authorList>
    </citation>
    <scope>NUCLEOTIDE SEQUENCE [LARGE SCALE GENOMIC DNA]</scope>
    <source>
        <strain evidence="2 3">CBS 707.79</strain>
    </source>
</reference>
<dbReference type="OrthoDB" id="3433125at2759"/>
<dbReference type="EMBL" id="KZ825884">
    <property type="protein sequence ID" value="PYH93845.1"/>
    <property type="molecule type" value="Genomic_DNA"/>
</dbReference>
<dbReference type="AlphaFoldDB" id="A0A319D8Z0"/>
<gene>
    <name evidence="2" type="ORF">BO71DRAFT_419764</name>
</gene>
<name>A0A319D8Z0_9EURO</name>